<evidence type="ECO:0000256" key="2">
    <source>
        <dbReference type="ARBA" id="ARBA00022840"/>
    </source>
</evidence>
<dbReference type="Pfam" id="PF00005">
    <property type="entry name" value="ABC_tran"/>
    <property type="match status" value="1"/>
</dbReference>
<dbReference type="Proteomes" id="UP001251217">
    <property type="component" value="Unassembled WGS sequence"/>
</dbReference>
<dbReference type="SUPFAM" id="SSF52540">
    <property type="entry name" value="P-loop containing nucleoside triphosphate hydrolases"/>
    <property type="match status" value="1"/>
</dbReference>
<comment type="caution">
    <text evidence="4">The sequence shown here is derived from an EMBL/GenBank/DDBJ whole genome shotgun (WGS) entry which is preliminary data.</text>
</comment>
<dbReference type="RefSeq" id="WP_310403838.1">
    <property type="nucleotide sequence ID" value="NZ_JAVDWW010000006.1"/>
</dbReference>
<feature type="domain" description="AAA+ ATPase" evidence="3">
    <location>
        <begin position="32"/>
        <end position="221"/>
    </location>
</feature>
<sequence length="225" mass="23224">MAFHGVEIIARGITARGARGCAFAGVSVDVAAGRLGVVAGPSGSGRTSLLLALAGRMRLVAGSVAVGGYRLPADGARVRQLVAVARAEPAVGLDDELRVGDILTERTMIGGPRIGRATIRDALTMLEVDAPTTATVAELPPREQTLLAVALAAAEQPAAIVVDDVERGCDDTDAERIWDALRTLTGLGCTVVATTTIPPPSLDDSVAVIDLPHPTERDQIPLPEE</sequence>
<keyword evidence="1" id="KW-0547">Nucleotide-binding</keyword>
<dbReference type="PANTHER" id="PTHR43038">
    <property type="entry name" value="ATP-BINDING CASSETTE, SUB-FAMILY H, MEMBER 1"/>
    <property type="match status" value="1"/>
</dbReference>
<keyword evidence="5" id="KW-1185">Reference proteome</keyword>
<dbReference type="InterPro" id="IPR003593">
    <property type="entry name" value="AAA+_ATPase"/>
</dbReference>
<accession>A0ABU1XJ93</accession>
<dbReference type="SMART" id="SM00382">
    <property type="entry name" value="AAA"/>
    <property type="match status" value="1"/>
</dbReference>
<keyword evidence="2" id="KW-0067">ATP-binding</keyword>
<evidence type="ECO:0000313" key="5">
    <source>
        <dbReference type="Proteomes" id="UP001251217"/>
    </source>
</evidence>
<reference evidence="4 5" key="1">
    <citation type="submission" date="2023-07" db="EMBL/GenBank/DDBJ databases">
        <title>Sorghum-associated microbial communities from plants grown in Nebraska, USA.</title>
        <authorList>
            <person name="Schachtman D."/>
        </authorList>
    </citation>
    <scope>NUCLEOTIDE SEQUENCE [LARGE SCALE GENOMIC DNA]</scope>
    <source>
        <strain evidence="4 5">4272</strain>
    </source>
</reference>
<dbReference type="InterPro" id="IPR027417">
    <property type="entry name" value="P-loop_NTPase"/>
</dbReference>
<evidence type="ECO:0000259" key="3">
    <source>
        <dbReference type="SMART" id="SM00382"/>
    </source>
</evidence>
<name>A0ABU1XJ93_9NOCA</name>
<protein>
    <submittedName>
        <fullName evidence="4">ABC-type multidrug transport system ATPase subunit</fullName>
    </submittedName>
</protein>
<evidence type="ECO:0000313" key="4">
    <source>
        <dbReference type="EMBL" id="MDR7170126.1"/>
    </source>
</evidence>
<organism evidence="4 5">
    <name type="scientific">Nocardia kruczakiae</name>
    <dbReference type="NCBI Taxonomy" id="261477"/>
    <lineage>
        <taxon>Bacteria</taxon>
        <taxon>Bacillati</taxon>
        <taxon>Actinomycetota</taxon>
        <taxon>Actinomycetes</taxon>
        <taxon>Mycobacteriales</taxon>
        <taxon>Nocardiaceae</taxon>
        <taxon>Nocardia</taxon>
    </lineage>
</organism>
<dbReference type="InterPro" id="IPR003439">
    <property type="entry name" value="ABC_transporter-like_ATP-bd"/>
</dbReference>
<dbReference type="PANTHER" id="PTHR43038:SF7">
    <property type="entry name" value="ABC TRANSPORT SYSTEM ATP-BINDING PROTEIN"/>
    <property type="match status" value="1"/>
</dbReference>
<evidence type="ECO:0000256" key="1">
    <source>
        <dbReference type="ARBA" id="ARBA00022741"/>
    </source>
</evidence>
<proteinExistence type="predicted"/>
<dbReference type="EMBL" id="JAVDWW010000006">
    <property type="protein sequence ID" value="MDR7170126.1"/>
    <property type="molecule type" value="Genomic_DNA"/>
</dbReference>
<gene>
    <name evidence="4" type="ORF">J2W56_003877</name>
</gene>
<dbReference type="Gene3D" id="3.40.50.300">
    <property type="entry name" value="P-loop containing nucleotide triphosphate hydrolases"/>
    <property type="match status" value="1"/>
</dbReference>